<dbReference type="Pfam" id="PF00076">
    <property type="entry name" value="RRM_1"/>
    <property type="match status" value="1"/>
</dbReference>
<name>A0ABP0K2K0_9DINO</name>
<comment type="caution">
    <text evidence="5">The sequence shown here is derived from an EMBL/GenBank/DDBJ whole genome shotgun (WGS) entry which is preliminary data.</text>
</comment>
<keyword evidence="6" id="KW-1185">Reference proteome</keyword>
<protein>
    <recommendedName>
        <fullName evidence="4">RRM domain-containing protein</fullName>
    </recommendedName>
</protein>
<reference evidence="5 6" key="1">
    <citation type="submission" date="2024-02" db="EMBL/GenBank/DDBJ databases">
        <authorList>
            <person name="Chen Y."/>
            <person name="Shah S."/>
            <person name="Dougan E. K."/>
            <person name="Thang M."/>
            <person name="Chan C."/>
        </authorList>
    </citation>
    <scope>NUCLEOTIDE SEQUENCE [LARGE SCALE GENOMIC DNA]</scope>
</reference>
<dbReference type="Proteomes" id="UP001642484">
    <property type="component" value="Unassembled WGS sequence"/>
</dbReference>
<evidence type="ECO:0000313" key="5">
    <source>
        <dbReference type="EMBL" id="CAK9020437.1"/>
    </source>
</evidence>
<organism evidence="5 6">
    <name type="scientific">Durusdinium trenchii</name>
    <dbReference type="NCBI Taxonomy" id="1381693"/>
    <lineage>
        <taxon>Eukaryota</taxon>
        <taxon>Sar</taxon>
        <taxon>Alveolata</taxon>
        <taxon>Dinophyceae</taxon>
        <taxon>Suessiales</taxon>
        <taxon>Symbiodiniaceae</taxon>
        <taxon>Durusdinium</taxon>
    </lineage>
</organism>
<proteinExistence type="predicted"/>
<evidence type="ECO:0000313" key="6">
    <source>
        <dbReference type="Proteomes" id="UP001642484"/>
    </source>
</evidence>
<gene>
    <name evidence="5" type="ORF">CCMP2556_LOCUS14060</name>
</gene>
<feature type="region of interest" description="Disordered" evidence="2">
    <location>
        <begin position="1"/>
        <end position="22"/>
    </location>
</feature>
<accession>A0ABP0K2K0</accession>
<feature type="transmembrane region" description="Helical" evidence="3">
    <location>
        <begin position="240"/>
        <end position="258"/>
    </location>
</feature>
<sequence length="315" mass="33658">MGFGGWGKGDWGKGDKGGKGGWSPWQPMFMKWGMKGKGWGKGSKGLKVDPALKCWIGNLPEGTSWKALQEHMNQAGKTTWVECFSGKGAGTGGVSYATAEEAANAITMLNGSEDGNTFFDHPSEALPRGKEESWFKVTIPRRFPAEATAGRRVLGLEAIEGGREEAAETVLTPDGCCRGLQRSLASTEGRRQLLLGAALTLVALMVLRGPLLDLLEFVLKVCEYFLKPLLLVTDVVPPPVLELLGVISIGGTAAYLCYKDPNTACLFVVLLLAGGGYFLASVTIWYKPIDASKDFLQLSDDHPIGPVALNGLGLP</sequence>
<dbReference type="InterPro" id="IPR000504">
    <property type="entry name" value="RRM_dom"/>
</dbReference>
<dbReference type="PROSITE" id="PS50102">
    <property type="entry name" value="RRM"/>
    <property type="match status" value="1"/>
</dbReference>
<dbReference type="SUPFAM" id="SSF54928">
    <property type="entry name" value="RNA-binding domain, RBD"/>
    <property type="match status" value="1"/>
</dbReference>
<feature type="transmembrane region" description="Helical" evidence="3">
    <location>
        <begin position="193"/>
        <end position="211"/>
    </location>
</feature>
<dbReference type="EMBL" id="CAXAMN010007113">
    <property type="protein sequence ID" value="CAK9020437.1"/>
    <property type="molecule type" value="Genomic_DNA"/>
</dbReference>
<feature type="transmembrane region" description="Helical" evidence="3">
    <location>
        <begin position="265"/>
        <end position="286"/>
    </location>
</feature>
<dbReference type="SMART" id="SM00360">
    <property type="entry name" value="RRM"/>
    <property type="match status" value="1"/>
</dbReference>
<keyword evidence="1" id="KW-0694">RNA-binding</keyword>
<dbReference type="InterPro" id="IPR012677">
    <property type="entry name" value="Nucleotide-bd_a/b_plait_sf"/>
</dbReference>
<keyword evidence="3" id="KW-0472">Membrane</keyword>
<keyword evidence="3" id="KW-1133">Transmembrane helix</keyword>
<evidence type="ECO:0000256" key="3">
    <source>
        <dbReference type="SAM" id="Phobius"/>
    </source>
</evidence>
<evidence type="ECO:0000259" key="4">
    <source>
        <dbReference type="PROSITE" id="PS50102"/>
    </source>
</evidence>
<feature type="domain" description="RRM" evidence="4">
    <location>
        <begin position="52"/>
        <end position="125"/>
    </location>
</feature>
<evidence type="ECO:0000256" key="1">
    <source>
        <dbReference type="PROSITE-ProRule" id="PRU00176"/>
    </source>
</evidence>
<evidence type="ECO:0000256" key="2">
    <source>
        <dbReference type="SAM" id="MobiDB-lite"/>
    </source>
</evidence>
<dbReference type="Gene3D" id="3.30.70.330">
    <property type="match status" value="1"/>
</dbReference>
<dbReference type="InterPro" id="IPR035979">
    <property type="entry name" value="RBD_domain_sf"/>
</dbReference>
<keyword evidence="3" id="KW-0812">Transmembrane</keyword>